<dbReference type="InterPro" id="IPR056908">
    <property type="entry name" value="Gp80-like"/>
</dbReference>
<reference evidence="1 2" key="1">
    <citation type="journal article" date="2012" name="Front. Microbiol.">
        <title>Redundancy and modularity in membrane-associated dissimilatory nitrate reduction in Bacillus.</title>
        <authorList>
            <person name="Heylen K."/>
            <person name="Keltjens J."/>
        </authorList>
    </citation>
    <scope>NUCLEOTIDE SEQUENCE [LARGE SCALE GENOMIC DNA]</scope>
    <source>
        <strain evidence="1 2">LMG 9581</strain>
    </source>
</reference>
<keyword evidence="2" id="KW-1185">Reference proteome</keyword>
<dbReference type="PATRIC" id="fig|1131731.3.peg.1281"/>
<comment type="caution">
    <text evidence="1">The sequence shown here is derived from an EMBL/GenBank/DDBJ whole genome shotgun (WGS) entry which is preliminary data.</text>
</comment>
<gene>
    <name evidence="1" type="ORF">BAZO_06154</name>
</gene>
<dbReference type="Proteomes" id="UP000006315">
    <property type="component" value="Unassembled WGS sequence"/>
</dbReference>
<evidence type="ECO:0000313" key="1">
    <source>
        <dbReference type="EMBL" id="EKN68077.1"/>
    </source>
</evidence>
<sequence>MDAVGNMSNYLKTELLKACLKGQTFTGKSQLYLALYTSDPMPDDDGSEVSGDKYSRKTVNFSTPADVDGQIAVMNTNKIEFAVADGDYGRVTHIGIRDATTGGNLLFFAQLDAPIEYIDNTGILLQPSDLIVYLT</sequence>
<name>K6D6E7_SCHAZ</name>
<dbReference type="EMBL" id="AJLR01000042">
    <property type="protein sequence ID" value="EKN68077.1"/>
    <property type="molecule type" value="Genomic_DNA"/>
</dbReference>
<organism evidence="1 2">
    <name type="scientific">Schinkia azotoformans LMG 9581</name>
    <dbReference type="NCBI Taxonomy" id="1131731"/>
    <lineage>
        <taxon>Bacteria</taxon>
        <taxon>Bacillati</taxon>
        <taxon>Bacillota</taxon>
        <taxon>Bacilli</taxon>
        <taxon>Bacillales</taxon>
        <taxon>Bacillaceae</taxon>
        <taxon>Calidifontibacillus/Schinkia group</taxon>
        <taxon>Schinkia</taxon>
    </lineage>
</organism>
<accession>K6D6E7</accession>
<dbReference type="AlphaFoldDB" id="K6D6E7"/>
<proteinExistence type="predicted"/>
<dbReference type="RefSeq" id="WP_003330450.1">
    <property type="nucleotide sequence ID" value="NZ_AJLR01000042.1"/>
</dbReference>
<evidence type="ECO:0000313" key="2">
    <source>
        <dbReference type="Proteomes" id="UP000006315"/>
    </source>
</evidence>
<dbReference type="STRING" id="1131731.BAZO_06154"/>
<dbReference type="Pfam" id="PF23140">
    <property type="entry name" value="Gp80"/>
    <property type="match status" value="1"/>
</dbReference>
<protein>
    <submittedName>
        <fullName evidence="1">Uncharacterized protein</fullName>
    </submittedName>
</protein>